<accession>A0A9Q0S0Y7</accession>
<dbReference type="EMBL" id="WJQU01000003">
    <property type="protein sequence ID" value="KAJ6639448.1"/>
    <property type="molecule type" value="Genomic_DNA"/>
</dbReference>
<comment type="caution">
    <text evidence="1">The sequence shown here is derived from an EMBL/GenBank/DDBJ whole genome shotgun (WGS) entry which is preliminary data.</text>
</comment>
<keyword evidence="2" id="KW-1185">Reference proteome</keyword>
<proteinExistence type="predicted"/>
<dbReference type="AlphaFoldDB" id="A0A9Q0S0Y7"/>
<gene>
    <name evidence="1" type="ORF">Bhyg_12193</name>
</gene>
<protein>
    <submittedName>
        <fullName evidence="1">Uncharacterized protein</fullName>
    </submittedName>
</protein>
<organism evidence="1 2">
    <name type="scientific">Pseudolycoriella hygida</name>
    <dbReference type="NCBI Taxonomy" id="35572"/>
    <lineage>
        <taxon>Eukaryota</taxon>
        <taxon>Metazoa</taxon>
        <taxon>Ecdysozoa</taxon>
        <taxon>Arthropoda</taxon>
        <taxon>Hexapoda</taxon>
        <taxon>Insecta</taxon>
        <taxon>Pterygota</taxon>
        <taxon>Neoptera</taxon>
        <taxon>Endopterygota</taxon>
        <taxon>Diptera</taxon>
        <taxon>Nematocera</taxon>
        <taxon>Sciaroidea</taxon>
        <taxon>Sciaridae</taxon>
        <taxon>Pseudolycoriella</taxon>
    </lineage>
</organism>
<reference evidence="1" key="1">
    <citation type="submission" date="2022-07" db="EMBL/GenBank/DDBJ databases">
        <authorList>
            <person name="Trinca V."/>
            <person name="Uliana J.V.C."/>
            <person name="Torres T.T."/>
            <person name="Ward R.J."/>
            <person name="Monesi N."/>
        </authorList>
    </citation>
    <scope>NUCLEOTIDE SEQUENCE</scope>
    <source>
        <strain evidence="1">HSMRA1968</strain>
        <tissue evidence="1">Whole embryos</tissue>
    </source>
</reference>
<name>A0A9Q0S0Y7_9DIPT</name>
<evidence type="ECO:0000313" key="1">
    <source>
        <dbReference type="EMBL" id="KAJ6639448.1"/>
    </source>
</evidence>
<evidence type="ECO:0000313" key="2">
    <source>
        <dbReference type="Proteomes" id="UP001151699"/>
    </source>
</evidence>
<dbReference type="Proteomes" id="UP001151699">
    <property type="component" value="Chromosome X"/>
</dbReference>
<sequence length="261" mass="30609">MQRAGNEKWVILIVHSYKWFSPRFHLKIGFEISDWHFDLPIMFELLSSTEVVFSIEICIFYIKRNVKTGHSGDSGQIWRCFCCLAGMGSVSSSTPSVVPVNKYNENKITRQNLNEVSIFWSTIPPLRRQMFGSKSFLQQPTTVFLHVMLLQKLQRILLPEIQTKRHLMAVFHYQKSSKCTQVNEFGSQVEIMNEHTSQIGFKSPKKLSDLFFSMSARSFVGTLLYKSSKQSWWFRIDMNITYKEFHLEHTFKRSALKRDEL</sequence>